<dbReference type="AlphaFoldDB" id="A0AAU8ICK3"/>
<organism evidence="3">
    <name type="scientific">Sporolactobacillus sp. Y61</name>
    <dbReference type="NCBI Taxonomy" id="3160863"/>
    <lineage>
        <taxon>Bacteria</taxon>
        <taxon>Bacillati</taxon>
        <taxon>Bacillota</taxon>
        <taxon>Bacilli</taxon>
        <taxon>Bacillales</taxon>
        <taxon>Sporolactobacillaceae</taxon>
        <taxon>Sporolactobacillus</taxon>
    </lineage>
</organism>
<dbReference type="GO" id="GO:0003677">
    <property type="term" value="F:DNA binding"/>
    <property type="evidence" value="ECO:0007669"/>
    <property type="project" value="UniProtKB-KW"/>
</dbReference>
<dbReference type="RefSeq" id="WP_353947660.1">
    <property type="nucleotide sequence ID" value="NZ_CP159510.1"/>
</dbReference>
<evidence type="ECO:0000259" key="2">
    <source>
        <dbReference type="Pfam" id="PF07282"/>
    </source>
</evidence>
<keyword evidence="1" id="KW-0238">DNA-binding</keyword>
<evidence type="ECO:0000256" key="1">
    <source>
        <dbReference type="ARBA" id="ARBA00023125"/>
    </source>
</evidence>
<dbReference type="EMBL" id="CP159510">
    <property type="protein sequence ID" value="XCJ15945.1"/>
    <property type="molecule type" value="Genomic_DNA"/>
</dbReference>
<dbReference type="InterPro" id="IPR010095">
    <property type="entry name" value="Cas12f1-like_TNB"/>
</dbReference>
<protein>
    <submittedName>
        <fullName evidence="3">Zinc ribbon domain-containing protein</fullName>
    </submittedName>
</protein>
<feature type="domain" description="Cas12f1-like TNB" evidence="2">
    <location>
        <begin position="4"/>
        <end position="47"/>
    </location>
</feature>
<evidence type="ECO:0000313" key="3">
    <source>
        <dbReference type="EMBL" id="XCJ15945.1"/>
    </source>
</evidence>
<name>A0AAU8ICK3_9BACL</name>
<gene>
    <name evidence="3" type="ORF">ABNN70_09495</name>
</gene>
<accession>A0AAU8ICK3</accession>
<sequence>MAAFNKTSQICSECGYDDGKHTLDIRDWTCPGCGHHHDRDINAAKNILRLGTSLGKRVVTSA</sequence>
<proteinExistence type="predicted"/>
<dbReference type="Pfam" id="PF07282">
    <property type="entry name" value="Cas12f1-like_TNB"/>
    <property type="match status" value="1"/>
</dbReference>
<reference evidence="3" key="1">
    <citation type="submission" date="2024-06" db="EMBL/GenBank/DDBJ databases">
        <authorList>
            <person name="Fan A."/>
            <person name="Zhang F.Y."/>
            <person name="Zhang L."/>
        </authorList>
    </citation>
    <scope>NUCLEOTIDE SEQUENCE</scope>
    <source>
        <strain evidence="3">Y61</strain>
    </source>
</reference>